<evidence type="ECO:0000256" key="8">
    <source>
        <dbReference type="ARBA" id="ARBA00023033"/>
    </source>
</evidence>
<evidence type="ECO:0000256" key="7">
    <source>
        <dbReference type="ARBA" id="ARBA00023002"/>
    </source>
</evidence>
<dbReference type="PANTHER" id="PTHR42747">
    <property type="entry name" value="NITRONATE MONOOXYGENASE-RELATED"/>
    <property type="match status" value="1"/>
</dbReference>
<keyword evidence="7" id="KW-0560">Oxidoreductase</keyword>
<sequence length="355" mass="38277">MKDLKHLLDINYPIVQAPMLGVSTPAMVAAVADSGGLGALPLGGLSPEKTLALIRETKAKADKPFSVNLFAHSLEVELIEAHIAKMETFMEILHKKYNLPFKSQSISGCRFYNHLDQIDILLDEQVPIVSFTFGLPEAGVIEKFIQRGVKLIGTATSVEEAVLLENAGMDAIVAQGIEAGGHRGSFIVGEELPQTGLMALIPQVVDKVSIPIIAAGGIFDHRTIKAAFALGAVGVQLGSYFLAADESAAGEVYKEQALAATDTSTELTQAFTGKWARGIRNSFMQDIKNADLNIPHYPYQNSLTTALRDFGKLNGIADIISLWAGQSVSKSKRGSTENLFKELIKQMQVNPNPVF</sequence>
<reference evidence="12 13" key="1">
    <citation type="submission" date="2019-11" db="EMBL/GenBank/DDBJ databases">
        <title>Pedobacter petrophilus genome.</title>
        <authorList>
            <person name="Feldbauer M.J."/>
            <person name="Newman J.D."/>
        </authorList>
    </citation>
    <scope>NUCLEOTIDE SEQUENCE [LARGE SCALE GENOMIC DNA]</scope>
    <source>
        <strain evidence="12 13">LMG 29686</strain>
    </source>
</reference>
<evidence type="ECO:0000256" key="6">
    <source>
        <dbReference type="ARBA" id="ARBA00022741"/>
    </source>
</evidence>
<name>A0A7K0G4E7_9SPHI</name>
<dbReference type="CDD" id="cd04730">
    <property type="entry name" value="NPD_like"/>
    <property type="match status" value="1"/>
</dbReference>
<comment type="catalytic activity">
    <reaction evidence="10">
        <text>3 propionate 3-nitronate + 3 O2 + H2O = 3 3-oxopropanoate + 2 nitrate + nitrite + H2O2 + 3 H(+)</text>
        <dbReference type="Rhea" id="RHEA:57332"/>
        <dbReference type="ChEBI" id="CHEBI:15377"/>
        <dbReference type="ChEBI" id="CHEBI:15378"/>
        <dbReference type="ChEBI" id="CHEBI:15379"/>
        <dbReference type="ChEBI" id="CHEBI:16240"/>
        <dbReference type="ChEBI" id="CHEBI:16301"/>
        <dbReference type="ChEBI" id="CHEBI:17632"/>
        <dbReference type="ChEBI" id="CHEBI:33190"/>
        <dbReference type="ChEBI" id="CHEBI:136067"/>
    </reaction>
</comment>
<dbReference type="OrthoDB" id="9778912at2"/>
<keyword evidence="4" id="KW-0285">Flavoprotein</keyword>
<keyword evidence="13" id="KW-1185">Reference proteome</keyword>
<evidence type="ECO:0000256" key="2">
    <source>
        <dbReference type="ARBA" id="ARBA00009881"/>
    </source>
</evidence>
<dbReference type="EMBL" id="WKKH01000056">
    <property type="protein sequence ID" value="MRX78512.1"/>
    <property type="molecule type" value="Genomic_DNA"/>
</dbReference>
<dbReference type="Gene3D" id="3.20.20.70">
    <property type="entry name" value="Aldolase class I"/>
    <property type="match status" value="1"/>
</dbReference>
<protein>
    <recommendedName>
        <fullName evidence="11">Nitronate monooxygenase</fullName>
    </recommendedName>
    <alternativeName>
        <fullName evidence="9">Propionate 3-nitronate monooxygenase</fullName>
    </alternativeName>
</protein>
<dbReference type="GO" id="GO:0018580">
    <property type="term" value="F:nitronate monooxygenase activity"/>
    <property type="evidence" value="ECO:0007669"/>
    <property type="project" value="InterPro"/>
</dbReference>
<keyword evidence="5" id="KW-0288">FMN</keyword>
<dbReference type="PANTHER" id="PTHR42747:SF3">
    <property type="entry name" value="NITRONATE MONOOXYGENASE-RELATED"/>
    <property type="match status" value="1"/>
</dbReference>
<evidence type="ECO:0000256" key="3">
    <source>
        <dbReference type="ARBA" id="ARBA00022575"/>
    </source>
</evidence>
<dbReference type="GO" id="GO:0000166">
    <property type="term" value="F:nucleotide binding"/>
    <property type="evidence" value="ECO:0007669"/>
    <property type="project" value="UniProtKB-KW"/>
</dbReference>
<dbReference type="Pfam" id="PF03060">
    <property type="entry name" value="NMO"/>
    <property type="match status" value="1"/>
</dbReference>
<comment type="cofactor">
    <cofactor evidence="1">
        <name>FMN</name>
        <dbReference type="ChEBI" id="CHEBI:58210"/>
    </cofactor>
</comment>
<keyword evidence="6" id="KW-0547">Nucleotide-binding</keyword>
<gene>
    <name evidence="12" type="ORF">GJU39_20755</name>
</gene>
<dbReference type="FunFam" id="3.20.20.70:FF:000154">
    <property type="entry name" value="Probable nitronate monooxygenase"/>
    <property type="match status" value="1"/>
</dbReference>
<keyword evidence="3" id="KW-0216">Detoxification</keyword>
<evidence type="ECO:0000313" key="12">
    <source>
        <dbReference type="EMBL" id="MRX78512.1"/>
    </source>
</evidence>
<dbReference type="AlphaFoldDB" id="A0A7K0G4E7"/>
<evidence type="ECO:0000313" key="13">
    <source>
        <dbReference type="Proteomes" id="UP000487757"/>
    </source>
</evidence>
<dbReference type="InterPro" id="IPR013785">
    <property type="entry name" value="Aldolase_TIM"/>
</dbReference>
<evidence type="ECO:0000256" key="10">
    <source>
        <dbReference type="ARBA" id="ARBA00049401"/>
    </source>
</evidence>
<evidence type="ECO:0000256" key="9">
    <source>
        <dbReference type="ARBA" id="ARBA00031155"/>
    </source>
</evidence>
<evidence type="ECO:0000256" key="11">
    <source>
        <dbReference type="ARBA" id="ARBA00067136"/>
    </source>
</evidence>
<organism evidence="12 13">
    <name type="scientific">Pedobacter petrophilus</name>
    <dbReference type="NCBI Taxonomy" id="1908241"/>
    <lineage>
        <taxon>Bacteria</taxon>
        <taxon>Pseudomonadati</taxon>
        <taxon>Bacteroidota</taxon>
        <taxon>Sphingobacteriia</taxon>
        <taxon>Sphingobacteriales</taxon>
        <taxon>Sphingobacteriaceae</taxon>
        <taxon>Pedobacter</taxon>
    </lineage>
</organism>
<keyword evidence="8 12" id="KW-0503">Monooxygenase</keyword>
<accession>A0A7K0G4E7</accession>
<evidence type="ECO:0000256" key="4">
    <source>
        <dbReference type="ARBA" id="ARBA00022630"/>
    </source>
</evidence>
<dbReference type="RefSeq" id="WP_154282915.1">
    <property type="nucleotide sequence ID" value="NZ_JBHUJQ010000001.1"/>
</dbReference>
<evidence type="ECO:0000256" key="1">
    <source>
        <dbReference type="ARBA" id="ARBA00001917"/>
    </source>
</evidence>
<dbReference type="GO" id="GO:0009636">
    <property type="term" value="P:response to toxic substance"/>
    <property type="evidence" value="ECO:0007669"/>
    <property type="project" value="UniProtKB-KW"/>
</dbReference>
<dbReference type="Proteomes" id="UP000487757">
    <property type="component" value="Unassembled WGS sequence"/>
</dbReference>
<comment type="similarity">
    <text evidence="2">Belongs to the nitronate monooxygenase family. NMO class I subfamily.</text>
</comment>
<comment type="caution">
    <text evidence="12">The sequence shown here is derived from an EMBL/GenBank/DDBJ whole genome shotgun (WGS) entry which is preliminary data.</text>
</comment>
<dbReference type="SUPFAM" id="SSF51412">
    <property type="entry name" value="Inosine monophosphate dehydrogenase (IMPDH)"/>
    <property type="match status" value="1"/>
</dbReference>
<evidence type="ECO:0000256" key="5">
    <source>
        <dbReference type="ARBA" id="ARBA00022643"/>
    </source>
</evidence>
<proteinExistence type="inferred from homology"/>
<dbReference type="InterPro" id="IPR004136">
    <property type="entry name" value="NMO"/>
</dbReference>